<keyword evidence="3" id="KW-1185">Reference proteome</keyword>
<sequence length="54" mass="6037">MYRALWNALPGPFPLKLLLTLIILTAVFFLLMEVVFPWVATVMPYNDVTTAPGA</sequence>
<dbReference type="EMBL" id="JAKMUS010000019">
    <property type="protein sequence ID" value="MCZ9294770.1"/>
    <property type="molecule type" value="Genomic_DNA"/>
</dbReference>
<evidence type="ECO:0000256" key="1">
    <source>
        <dbReference type="SAM" id="Phobius"/>
    </source>
</evidence>
<accession>A0A9X3RK45</accession>
<keyword evidence="1" id="KW-0812">Transmembrane</keyword>
<proteinExistence type="predicted"/>
<keyword evidence="1" id="KW-0472">Membrane</keyword>
<evidence type="ECO:0000313" key="2">
    <source>
        <dbReference type="EMBL" id="MCZ9294770.1"/>
    </source>
</evidence>
<name>A0A9X3RK45_9CORY</name>
<dbReference type="Proteomes" id="UP001146468">
    <property type="component" value="Unassembled WGS sequence"/>
</dbReference>
<gene>
    <name evidence="2" type="ORF">L8U60_09760</name>
</gene>
<keyword evidence="1" id="KW-1133">Transmembrane helix</keyword>
<evidence type="ECO:0000313" key="3">
    <source>
        <dbReference type="Proteomes" id="UP001146468"/>
    </source>
</evidence>
<dbReference type="RefSeq" id="WP_269966187.1">
    <property type="nucleotide sequence ID" value="NZ_JAKMUS010000019.1"/>
</dbReference>
<reference evidence="2" key="1">
    <citation type="submission" date="2022-02" db="EMBL/GenBank/DDBJ databases">
        <title>Corynebacterium sp. from urogenital microbiome.</title>
        <authorList>
            <person name="Cappelli E.A."/>
            <person name="Ribeiro T.G."/>
            <person name="Peixe L."/>
        </authorList>
    </citation>
    <scope>NUCLEOTIDE SEQUENCE</scope>
    <source>
        <strain evidence="2">C8Ua_172</strain>
    </source>
</reference>
<organism evidence="2 3">
    <name type="scientific">Corynebacterium meitnerae</name>
    <dbReference type="NCBI Taxonomy" id="2913498"/>
    <lineage>
        <taxon>Bacteria</taxon>
        <taxon>Bacillati</taxon>
        <taxon>Actinomycetota</taxon>
        <taxon>Actinomycetes</taxon>
        <taxon>Mycobacteriales</taxon>
        <taxon>Corynebacteriaceae</taxon>
        <taxon>Corynebacterium</taxon>
    </lineage>
</organism>
<dbReference type="AlphaFoldDB" id="A0A9X3RK45"/>
<protein>
    <submittedName>
        <fullName evidence="2">Uncharacterized protein</fullName>
    </submittedName>
</protein>
<feature type="transmembrane region" description="Helical" evidence="1">
    <location>
        <begin position="15"/>
        <end position="36"/>
    </location>
</feature>
<comment type="caution">
    <text evidence="2">The sequence shown here is derived from an EMBL/GenBank/DDBJ whole genome shotgun (WGS) entry which is preliminary data.</text>
</comment>